<keyword evidence="1" id="KW-0732">Signal</keyword>
<reference evidence="3 4" key="1">
    <citation type="submission" date="2023-01" db="EMBL/GenBank/DDBJ databases">
        <title>Psychroserpens ponticola sp. nov., isolated from seawater.</title>
        <authorList>
            <person name="Kristyanto S."/>
            <person name="Jung J."/>
            <person name="Kim J.M."/>
            <person name="Jeon C.O."/>
        </authorList>
    </citation>
    <scope>NUCLEOTIDE SEQUENCE [LARGE SCALE GENOMIC DNA]</scope>
    <source>
        <strain evidence="3 4">MSW6</strain>
    </source>
</reference>
<feature type="chain" id="PRO_5047391282" evidence="1">
    <location>
        <begin position="25"/>
        <end position="190"/>
    </location>
</feature>
<dbReference type="PANTHER" id="PTHR34406:SF1">
    <property type="entry name" value="PROTEIN YCEI"/>
    <property type="match status" value="1"/>
</dbReference>
<evidence type="ECO:0000259" key="2">
    <source>
        <dbReference type="SMART" id="SM00867"/>
    </source>
</evidence>
<dbReference type="Pfam" id="PF04264">
    <property type="entry name" value="YceI"/>
    <property type="match status" value="1"/>
</dbReference>
<dbReference type="SUPFAM" id="SSF101874">
    <property type="entry name" value="YceI-like"/>
    <property type="match status" value="1"/>
</dbReference>
<gene>
    <name evidence="3" type="ORF">MUN68_012640</name>
</gene>
<evidence type="ECO:0000313" key="4">
    <source>
        <dbReference type="Proteomes" id="UP001202717"/>
    </source>
</evidence>
<dbReference type="SMART" id="SM00867">
    <property type="entry name" value="YceI"/>
    <property type="match status" value="1"/>
</dbReference>
<dbReference type="RefSeq" id="WP_249995904.1">
    <property type="nucleotide sequence ID" value="NZ_CP116221.1"/>
</dbReference>
<feature type="signal peptide" evidence="1">
    <location>
        <begin position="1"/>
        <end position="24"/>
    </location>
</feature>
<proteinExistence type="predicted"/>
<dbReference type="Proteomes" id="UP001202717">
    <property type="component" value="Chromosome"/>
</dbReference>
<keyword evidence="4" id="KW-1185">Reference proteome</keyword>
<sequence>MKNNILKTGFIVILAMTIASFTTASEKSVNVKDSSITWKGHKVTGSHEGTINLLEGSLIFDGENLTAGQFTIDMTSIIVTDLEAGSGKEKLEGHLKSDDFFGVNNHKKAMFKINSVNGKNGTYRVYGDLTIKGITKPATFQMMIKGNTATASFKIDRTKYNIKYGSSSFFDNLKDKAIYDDFDLNVTLKF</sequence>
<evidence type="ECO:0000256" key="1">
    <source>
        <dbReference type="SAM" id="SignalP"/>
    </source>
</evidence>
<organism evidence="3 4">
    <name type="scientific">Psychroserpens ponticola</name>
    <dbReference type="NCBI Taxonomy" id="2932268"/>
    <lineage>
        <taxon>Bacteria</taxon>
        <taxon>Pseudomonadati</taxon>
        <taxon>Bacteroidota</taxon>
        <taxon>Flavobacteriia</taxon>
        <taxon>Flavobacteriales</taxon>
        <taxon>Flavobacteriaceae</taxon>
        <taxon>Psychroserpens</taxon>
    </lineage>
</organism>
<accession>A0ABY7RUV5</accession>
<protein>
    <submittedName>
        <fullName evidence="3">YceI family protein</fullName>
    </submittedName>
</protein>
<dbReference type="PANTHER" id="PTHR34406">
    <property type="entry name" value="PROTEIN YCEI"/>
    <property type="match status" value="1"/>
</dbReference>
<feature type="domain" description="Lipid/polyisoprenoid-binding YceI-like" evidence="2">
    <location>
        <begin position="26"/>
        <end position="189"/>
    </location>
</feature>
<dbReference type="Gene3D" id="2.40.128.110">
    <property type="entry name" value="Lipid/polyisoprenoid-binding, YceI-like"/>
    <property type="match status" value="1"/>
</dbReference>
<evidence type="ECO:0000313" key="3">
    <source>
        <dbReference type="EMBL" id="WCO00911.1"/>
    </source>
</evidence>
<dbReference type="InterPro" id="IPR007372">
    <property type="entry name" value="Lipid/polyisoprenoid-bd_YceI"/>
</dbReference>
<dbReference type="EMBL" id="CP116221">
    <property type="protein sequence ID" value="WCO00911.1"/>
    <property type="molecule type" value="Genomic_DNA"/>
</dbReference>
<name>A0ABY7RUV5_9FLAO</name>
<dbReference type="InterPro" id="IPR036761">
    <property type="entry name" value="TTHA0802/YceI-like_sf"/>
</dbReference>